<evidence type="ECO:0000313" key="3">
    <source>
        <dbReference type="Proteomes" id="UP001212997"/>
    </source>
</evidence>
<dbReference type="Proteomes" id="UP001212997">
    <property type="component" value="Unassembled WGS sequence"/>
</dbReference>
<protein>
    <recommendedName>
        <fullName evidence="1">Fe2OG dioxygenase domain-containing protein</fullName>
    </recommendedName>
</protein>
<name>A0AAD5UWQ2_9APHY</name>
<organism evidence="2 3">
    <name type="scientific">Meripilus lineatus</name>
    <dbReference type="NCBI Taxonomy" id="2056292"/>
    <lineage>
        <taxon>Eukaryota</taxon>
        <taxon>Fungi</taxon>
        <taxon>Dikarya</taxon>
        <taxon>Basidiomycota</taxon>
        <taxon>Agaricomycotina</taxon>
        <taxon>Agaricomycetes</taxon>
        <taxon>Polyporales</taxon>
        <taxon>Meripilaceae</taxon>
        <taxon>Meripilus</taxon>
    </lineage>
</organism>
<dbReference type="PANTHER" id="PTHR33099:SF14">
    <property type="entry name" value="PROLYL 4-HYDROXYLASE ALPHA SUBUNIT FE(2+) 2OG DIOXYGENASE DOMAIN-CONTAINING PROTEIN"/>
    <property type="match status" value="1"/>
</dbReference>
<evidence type="ECO:0000313" key="2">
    <source>
        <dbReference type="EMBL" id="KAJ3478567.1"/>
    </source>
</evidence>
<comment type="caution">
    <text evidence="2">The sequence shown here is derived from an EMBL/GenBank/DDBJ whole genome shotgun (WGS) entry which is preliminary data.</text>
</comment>
<dbReference type="Gene3D" id="2.60.120.620">
    <property type="entry name" value="q2cbj1_9rhob like domain"/>
    <property type="match status" value="2"/>
</dbReference>
<sequence length="789" mass="87313">MSLFAALEALKAEVVEPAPFRSGVVTIQPQNLVLFYGKAREAYRLDFTDTTTEELKHLAQTCDVATFGVDEQDVLDETYRKAGKLDSKFFSTNVHPEESGLLKIVQDDLLDGKNSQRGVRAELYKLNVYGPGSFFKAHKDTPRSEKMFGSLVLIFPTPHEGGSLVLRDKDQEWTFDSAVAISSCQDPCIGYAAFYGDVEHEVTPVISGYRVTITYNLYFGESSSVHTSDSLDSLKTAFDRLLSIPSFLPDGGSIAFGLNREYSVNPRNHSNLNYLRDNLKGRDDALIKVCQALSLTASLKVVFRSPATMRTSARPVLCDVPPNISEFMVEDENIEALVRARGRGLYLDDGEFHDDNTTSDVQVVWVTQLTKNARALQSYIAHGNEPSIGWAYSQVFLLVDVGPVGCRAGRTKTRAEVTEPAPFKCGVVAVESRSLVLFYGKTRDAHRLAFTNVTNEELEHLAQACDVATFGVDQQDVLDDTYRKAGKLDSDFFAINVDLEGSGLMNIIQEDLLDGKNSQRGIRAELYKLNVYGPGSFFKAHKDTPRSEKMFGSLVLIFPTPHEGGSLVLRDKGQEWTFDSATATSSCENPCIGFATFYGDVEHEVTPVVSGYRVTVTYNLYFGRTSGVHAPHNPDSLKNAFENLLSIPSFLPEGGSIAFGLNREYSVDLNNHSNLDYLRDNFKGRDDALLKVCQSLSLTASLKIIIRDGTDTRPDGRPMLCDALPDIENVGDYSFVGHICDSGGLLLDDGGLYSDDDDDDDERPSIKVVWVTELSKESWGNARLHCLWE</sequence>
<feature type="domain" description="Fe2OG dioxygenase" evidence="1">
    <location>
        <begin position="120"/>
        <end position="222"/>
    </location>
</feature>
<gene>
    <name evidence="2" type="ORF">NLI96_g9663</name>
</gene>
<dbReference type="PANTHER" id="PTHR33099">
    <property type="entry name" value="FE2OG DIOXYGENASE DOMAIN-CONTAINING PROTEIN"/>
    <property type="match status" value="1"/>
</dbReference>
<dbReference type="InterPro" id="IPR044862">
    <property type="entry name" value="Pro_4_hyd_alph_FE2OG_OXY"/>
</dbReference>
<accession>A0AAD5UWQ2</accession>
<evidence type="ECO:0000259" key="1">
    <source>
        <dbReference type="PROSITE" id="PS51471"/>
    </source>
</evidence>
<keyword evidence="3" id="KW-1185">Reference proteome</keyword>
<dbReference type="PROSITE" id="PS51471">
    <property type="entry name" value="FE2OG_OXY"/>
    <property type="match status" value="2"/>
</dbReference>
<dbReference type="Pfam" id="PF13640">
    <property type="entry name" value="2OG-FeII_Oxy_3"/>
    <property type="match status" value="2"/>
</dbReference>
<dbReference type="AlphaFoldDB" id="A0AAD5UWQ2"/>
<dbReference type="InterPro" id="IPR005123">
    <property type="entry name" value="Oxoglu/Fe-dep_dioxygenase_dom"/>
</dbReference>
<feature type="domain" description="Fe2OG dioxygenase" evidence="1">
    <location>
        <begin position="523"/>
        <end position="622"/>
    </location>
</feature>
<proteinExistence type="predicted"/>
<reference evidence="2" key="1">
    <citation type="submission" date="2022-07" db="EMBL/GenBank/DDBJ databases">
        <title>Genome Sequence of Physisporinus lineatus.</title>
        <authorList>
            <person name="Buettner E."/>
        </authorList>
    </citation>
    <scope>NUCLEOTIDE SEQUENCE</scope>
    <source>
        <strain evidence="2">VT162</strain>
    </source>
</reference>
<dbReference type="EMBL" id="JANAWD010000501">
    <property type="protein sequence ID" value="KAJ3478567.1"/>
    <property type="molecule type" value="Genomic_DNA"/>
</dbReference>